<keyword evidence="5" id="KW-1185">Reference proteome</keyword>
<feature type="region of interest" description="Disordered" evidence="2">
    <location>
        <begin position="1"/>
        <end position="22"/>
    </location>
</feature>
<keyword evidence="1" id="KW-0175">Coiled coil</keyword>
<evidence type="ECO:0000256" key="1">
    <source>
        <dbReference type="SAM" id="Coils"/>
    </source>
</evidence>
<dbReference type="Pfam" id="PF04977">
    <property type="entry name" value="DivIC"/>
    <property type="match status" value="1"/>
</dbReference>
<evidence type="ECO:0000313" key="4">
    <source>
        <dbReference type="EMBL" id="OWZ82696.1"/>
    </source>
</evidence>
<evidence type="ECO:0000256" key="3">
    <source>
        <dbReference type="SAM" id="Phobius"/>
    </source>
</evidence>
<sequence>MGKIRQFPRKHTTQKNKSKESSIKKKISVNKKVISGIAIITIAYFGFLLIDQSISYFELLQQKKQIQEEINEAKEDKKELEEKVELLNDLDYIEILARRKFGFIREGEVPLDVLGDDTN</sequence>
<protein>
    <recommendedName>
        <fullName evidence="6">Septum formation initiator</fullName>
    </recommendedName>
</protein>
<feature type="compositionally biased region" description="Basic residues" evidence="2">
    <location>
        <begin position="1"/>
        <end position="16"/>
    </location>
</feature>
<evidence type="ECO:0008006" key="6">
    <source>
        <dbReference type="Google" id="ProtNLM"/>
    </source>
</evidence>
<name>A0A226BUM2_9FIRM</name>
<organism evidence="4 5">
    <name type="scientific">Natranaerobius trueperi</name>
    <dbReference type="NCBI Taxonomy" id="759412"/>
    <lineage>
        <taxon>Bacteria</taxon>
        <taxon>Bacillati</taxon>
        <taxon>Bacillota</taxon>
        <taxon>Clostridia</taxon>
        <taxon>Natranaerobiales</taxon>
        <taxon>Natranaerobiaceae</taxon>
        <taxon>Natranaerobius</taxon>
    </lineage>
</organism>
<comment type="caution">
    <text evidence="4">The sequence shown here is derived from an EMBL/GenBank/DDBJ whole genome shotgun (WGS) entry which is preliminary data.</text>
</comment>
<dbReference type="RefSeq" id="WP_089024589.1">
    <property type="nucleotide sequence ID" value="NZ_NIQC01000049.1"/>
</dbReference>
<accession>A0A226BUM2</accession>
<dbReference type="Proteomes" id="UP000214588">
    <property type="component" value="Unassembled WGS sequence"/>
</dbReference>
<keyword evidence="3" id="KW-0812">Transmembrane</keyword>
<feature type="transmembrane region" description="Helical" evidence="3">
    <location>
        <begin position="33"/>
        <end position="50"/>
    </location>
</feature>
<feature type="coiled-coil region" evidence="1">
    <location>
        <begin position="56"/>
        <end position="90"/>
    </location>
</feature>
<dbReference type="EMBL" id="NIQC01000049">
    <property type="protein sequence ID" value="OWZ82696.1"/>
    <property type="molecule type" value="Genomic_DNA"/>
</dbReference>
<dbReference type="AlphaFoldDB" id="A0A226BUM2"/>
<keyword evidence="3" id="KW-0472">Membrane</keyword>
<proteinExistence type="predicted"/>
<reference evidence="4 5" key="1">
    <citation type="submission" date="2017-06" db="EMBL/GenBank/DDBJ databases">
        <title>Draft Genome Sequence of Natranaerobius trueperi halophilic, alkalithermophilic bacteria from soda lakes.</title>
        <authorList>
            <person name="Zhao B."/>
        </authorList>
    </citation>
    <scope>NUCLEOTIDE SEQUENCE [LARGE SCALE GENOMIC DNA]</scope>
    <source>
        <strain evidence="4 5">DSM 18760</strain>
    </source>
</reference>
<gene>
    <name evidence="4" type="ORF">CDO51_12670</name>
</gene>
<keyword evidence="3" id="KW-1133">Transmembrane helix</keyword>
<evidence type="ECO:0000256" key="2">
    <source>
        <dbReference type="SAM" id="MobiDB-lite"/>
    </source>
</evidence>
<dbReference type="InterPro" id="IPR007060">
    <property type="entry name" value="FtsL/DivIC"/>
</dbReference>
<evidence type="ECO:0000313" key="5">
    <source>
        <dbReference type="Proteomes" id="UP000214588"/>
    </source>
</evidence>